<organism evidence="2 3">
    <name type="scientific">Canis lupus familiaris</name>
    <name type="common">Dog</name>
    <name type="synonym">Canis familiaris</name>
    <dbReference type="NCBI Taxonomy" id="9615"/>
    <lineage>
        <taxon>Eukaryota</taxon>
        <taxon>Metazoa</taxon>
        <taxon>Chordata</taxon>
        <taxon>Craniata</taxon>
        <taxon>Vertebrata</taxon>
        <taxon>Euteleostomi</taxon>
        <taxon>Mammalia</taxon>
        <taxon>Eutheria</taxon>
        <taxon>Laurasiatheria</taxon>
        <taxon>Carnivora</taxon>
        <taxon>Caniformia</taxon>
        <taxon>Canidae</taxon>
        <taxon>Canis</taxon>
    </lineage>
</organism>
<evidence type="ECO:0000313" key="2">
    <source>
        <dbReference type="Ensembl" id="ENSCAFP00000070492.1"/>
    </source>
</evidence>
<dbReference type="Proteomes" id="UP000002254">
    <property type="component" value="Chromosome 36"/>
</dbReference>
<evidence type="ECO:0000313" key="3">
    <source>
        <dbReference type="Proteomes" id="UP000002254"/>
    </source>
</evidence>
<reference evidence="2" key="2">
    <citation type="submission" date="2025-08" db="UniProtKB">
        <authorList>
            <consortium name="Ensembl"/>
        </authorList>
    </citation>
    <scope>IDENTIFICATION</scope>
</reference>
<feature type="region of interest" description="Disordered" evidence="1">
    <location>
        <begin position="94"/>
        <end position="117"/>
    </location>
</feature>
<dbReference type="AlphaFoldDB" id="A0A8P0TPE6"/>
<reference evidence="2 3" key="1">
    <citation type="journal article" date="2005" name="Nature">
        <title>Genome sequence, comparative analysis and haplotype structure of the domestic dog.</title>
        <authorList>
            <consortium name="Broad Sequencing Platform"/>
            <person name="Lindblad-Toh K."/>
            <person name="Wade C.M."/>
            <person name="Mikkelsen T.S."/>
            <person name="Karlsson E.K."/>
            <person name="Jaffe D.B."/>
            <person name="Kamal M."/>
            <person name="Clamp M."/>
            <person name="Chang J.L."/>
            <person name="Kulbokas E.J. III"/>
            <person name="Zody M.C."/>
            <person name="Mauceli E."/>
            <person name="Xie X."/>
            <person name="Breen M."/>
            <person name="Wayne R.K."/>
            <person name="Ostrander E.A."/>
            <person name="Ponting C.P."/>
            <person name="Galibert F."/>
            <person name="Smith D.R."/>
            <person name="DeJong P.J."/>
            <person name="Kirkness E."/>
            <person name="Alvarez P."/>
            <person name="Biagi T."/>
            <person name="Brockman W."/>
            <person name="Butler J."/>
            <person name="Chin C.W."/>
            <person name="Cook A."/>
            <person name="Cuff J."/>
            <person name="Daly M.J."/>
            <person name="DeCaprio D."/>
            <person name="Gnerre S."/>
            <person name="Grabherr M."/>
            <person name="Kellis M."/>
            <person name="Kleber M."/>
            <person name="Bardeleben C."/>
            <person name="Goodstadt L."/>
            <person name="Heger A."/>
            <person name="Hitte C."/>
            <person name="Kim L."/>
            <person name="Koepfli K.P."/>
            <person name="Parker H.G."/>
            <person name="Pollinger J.P."/>
            <person name="Searle S.M."/>
            <person name="Sutter N.B."/>
            <person name="Thomas R."/>
            <person name="Webber C."/>
            <person name="Baldwin J."/>
            <person name="Abebe A."/>
            <person name="Abouelleil A."/>
            <person name="Aftuck L."/>
            <person name="Ait-Zahra M."/>
            <person name="Aldredge T."/>
            <person name="Allen N."/>
            <person name="An P."/>
            <person name="Anderson S."/>
            <person name="Antoine C."/>
            <person name="Arachchi H."/>
            <person name="Aslam A."/>
            <person name="Ayotte L."/>
            <person name="Bachantsang P."/>
            <person name="Barry A."/>
            <person name="Bayul T."/>
            <person name="Benamara M."/>
            <person name="Berlin A."/>
            <person name="Bessette D."/>
            <person name="Blitshteyn B."/>
            <person name="Bloom T."/>
            <person name="Blye J."/>
            <person name="Boguslavskiy L."/>
            <person name="Bonnet C."/>
            <person name="Boukhgalter B."/>
            <person name="Brown A."/>
            <person name="Cahill P."/>
            <person name="Calixte N."/>
            <person name="Camarata J."/>
            <person name="Cheshatsang Y."/>
            <person name="Chu J."/>
            <person name="Citroen M."/>
            <person name="Collymore A."/>
            <person name="Cooke P."/>
            <person name="Dawoe T."/>
            <person name="Daza R."/>
            <person name="Decktor K."/>
            <person name="DeGray S."/>
            <person name="Dhargay N."/>
            <person name="Dooley K."/>
            <person name="Dooley K."/>
            <person name="Dorje P."/>
            <person name="Dorjee K."/>
            <person name="Dorris L."/>
            <person name="Duffey N."/>
            <person name="Dupes A."/>
            <person name="Egbiremolen O."/>
            <person name="Elong R."/>
            <person name="Falk J."/>
            <person name="Farina A."/>
            <person name="Faro S."/>
            <person name="Ferguson D."/>
            <person name="Ferreira P."/>
            <person name="Fisher S."/>
            <person name="FitzGerald M."/>
            <person name="Foley K."/>
            <person name="Foley C."/>
            <person name="Franke A."/>
            <person name="Friedrich D."/>
            <person name="Gage D."/>
            <person name="Garber M."/>
            <person name="Gearin G."/>
            <person name="Giannoukos G."/>
            <person name="Goode T."/>
            <person name="Goyette A."/>
            <person name="Graham J."/>
            <person name="Grandbois E."/>
            <person name="Gyaltsen K."/>
            <person name="Hafez N."/>
            <person name="Hagopian D."/>
            <person name="Hagos B."/>
            <person name="Hall J."/>
            <person name="Healy C."/>
            <person name="Hegarty R."/>
            <person name="Honan T."/>
            <person name="Horn A."/>
            <person name="Houde N."/>
            <person name="Hughes L."/>
            <person name="Hunnicutt L."/>
            <person name="Husby M."/>
            <person name="Jester B."/>
            <person name="Jones C."/>
            <person name="Kamat A."/>
            <person name="Kanga B."/>
            <person name="Kells C."/>
            <person name="Khazanovich D."/>
            <person name="Kieu A.C."/>
            <person name="Kisner P."/>
            <person name="Kumar M."/>
            <person name="Lance K."/>
            <person name="Landers T."/>
            <person name="Lara M."/>
            <person name="Lee W."/>
            <person name="Leger J.P."/>
            <person name="Lennon N."/>
            <person name="Leuper L."/>
            <person name="LeVine S."/>
            <person name="Liu J."/>
            <person name="Liu X."/>
            <person name="Lokyitsang Y."/>
            <person name="Lokyitsang T."/>
            <person name="Lui A."/>
            <person name="Macdonald J."/>
            <person name="Major J."/>
            <person name="Marabella R."/>
            <person name="Maru K."/>
            <person name="Matthews C."/>
            <person name="McDonough S."/>
            <person name="Mehta T."/>
            <person name="Meldrim J."/>
            <person name="Melnikov A."/>
            <person name="Meneus L."/>
            <person name="Mihalev A."/>
            <person name="Mihova T."/>
            <person name="Miller K."/>
            <person name="Mittelman R."/>
            <person name="Mlenga V."/>
            <person name="Mulrain L."/>
            <person name="Munson G."/>
            <person name="Navidi A."/>
            <person name="Naylor J."/>
            <person name="Nguyen T."/>
            <person name="Nguyen N."/>
            <person name="Nguyen C."/>
            <person name="Nguyen T."/>
            <person name="Nicol R."/>
            <person name="Norbu N."/>
            <person name="Norbu C."/>
            <person name="Novod N."/>
            <person name="Nyima T."/>
            <person name="Olandt P."/>
            <person name="O'Neill B."/>
            <person name="O'Neill K."/>
            <person name="Osman S."/>
            <person name="Oyono L."/>
            <person name="Patti C."/>
            <person name="Perrin D."/>
            <person name="Phunkhang P."/>
            <person name="Pierre F."/>
            <person name="Priest M."/>
            <person name="Rachupka A."/>
            <person name="Raghuraman S."/>
            <person name="Rameau R."/>
            <person name="Ray V."/>
            <person name="Raymond C."/>
            <person name="Rege F."/>
            <person name="Rise C."/>
            <person name="Rogers J."/>
            <person name="Rogov P."/>
            <person name="Sahalie J."/>
            <person name="Settipalli S."/>
            <person name="Sharpe T."/>
            <person name="Shea T."/>
            <person name="Sheehan M."/>
            <person name="Sherpa N."/>
            <person name="Shi J."/>
            <person name="Shih D."/>
            <person name="Sloan J."/>
            <person name="Smith C."/>
            <person name="Sparrow T."/>
            <person name="Stalker J."/>
            <person name="Stange-Thomann N."/>
            <person name="Stavropoulos S."/>
            <person name="Stone C."/>
            <person name="Stone S."/>
            <person name="Sykes S."/>
            <person name="Tchuinga P."/>
            <person name="Tenzing P."/>
            <person name="Tesfaye S."/>
            <person name="Thoulutsang D."/>
            <person name="Thoulutsang Y."/>
            <person name="Topham K."/>
            <person name="Topping I."/>
            <person name="Tsamla T."/>
            <person name="Vassiliev H."/>
            <person name="Venkataraman V."/>
            <person name="Vo A."/>
            <person name="Wangchuk T."/>
            <person name="Wangdi T."/>
            <person name="Weiand M."/>
            <person name="Wilkinson J."/>
            <person name="Wilson A."/>
            <person name="Yadav S."/>
            <person name="Yang S."/>
            <person name="Yang X."/>
            <person name="Young G."/>
            <person name="Yu Q."/>
            <person name="Zainoun J."/>
            <person name="Zembek L."/>
            <person name="Zimmer A."/>
            <person name="Lander E.S."/>
        </authorList>
    </citation>
    <scope>NUCLEOTIDE SEQUENCE [LARGE SCALE GENOMIC DNA]</scope>
    <source>
        <strain evidence="2">Boxer</strain>
    </source>
</reference>
<evidence type="ECO:0008006" key="4">
    <source>
        <dbReference type="Google" id="ProtNLM"/>
    </source>
</evidence>
<sequence length="125" mass="13850">MDTKTNERRGFCFITYTDEEPGQKLLKNRLSGDPWVAQQFRGRGAAAGEPGGTRGCGQSWGQNWNQGFKNYYDQGYGNYNSAYGGDQNYSGYNSYDYSGQQSTYDKPQEDVGENSGNFIAGCVSP</sequence>
<protein>
    <recommendedName>
        <fullName evidence="4">RRM domain-containing protein</fullName>
    </recommendedName>
</protein>
<name>A0A8P0TPE6_CANLF</name>
<accession>A0A8P0TPE6</accession>
<proteinExistence type="predicted"/>
<evidence type="ECO:0000256" key="1">
    <source>
        <dbReference type="SAM" id="MobiDB-lite"/>
    </source>
</evidence>
<dbReference type="Ensembl" id="ENSCAFT00000103782.1">
    <property type="protein sequence ID" value="ENSCAFP00000070492.1"/>
    <property type="gene ID" value="ENSCAFG00000052943.1"/>
</dbReference>